<evidence type="ECO:0000313" key="2">
    <source>
        <dbReference type="EMBL" id="GMT11938.1"/>
    </source>
</evidence>
<sequence>DVIRWNQAQSKVVYFANPDGCVRDFEAEQWTGFTEEKSLRCVSVGNGTAKVLVMGNSYGYRAFPVLHRLFAGRYAQMRLFTRSIHVFLTKDPENTMYADKERIVIEKFQPDITFFIEKDSFVTLLRPISGPVEQDPVTKQLQEAIDVLSNNSGTVIVDRQYYKTHFNDGTAYTIQKRMQQGKTDFEDLSISKKDYESEFANESARMATIKNGNVLVNNVQDQLCPGERCYRYNRENLHSYYGDAASHLTSQGLLLLEANYAEIIEDFLLRLSSRAIEA</sequence>
<dbReference type="EMBL" id="BTSY01000001">
    <property type="protein sequence ID" value="GMT11938.1"/>
    <property type="molecule type" value="Genomic_DNA"/>
</dbReference>
<keyword evidence="3" id="KW-1185">Reference proteome</keyword>
<feature type="non-terminal residue" evidence="2">
    <location>
        <position position="1"/>
    </location>
</feature>
<gene>
    <name evidence="2" type="ORF">PFISCL1PPCAC_3235</name>
</gene>
<dbReference type="InterPro" id="IPR043968">
    <property type="entry name" value="SGNH"/>
</dbReference>
<feature type="domain" description="SGNH" evidence="1">
    <location>
        <begin position="39"/>
        <end position="260"/>
    </location>
</feature>
<name>A0AAV5V0I2_9BILA</name>
<proteinExistence type="predicted"/>
<evidence type="ECO:0000259" key="1">
    <source>
        <dbReference type="Pfam" id="PF19040"/>
    </source>
</evidence>
<dbReference type="Proteomes" id="UP001432322">
    <property type="component" value="Unassembled WGS sequence"/>
</dbReference>
<reference evidence="2" key="1">
    <citation type="submission" date="2023-10" db="EMBL/GenBank/DDBJ databases">
        <title>Genome assembly of Pristionchus species.</title>
        <authorList>
            <person name="Yoshida K."/>
            <person name="Sommer R.J."/>
        </authorList>
    </citation>
    <scope>NUCLEOTIDE SEQUENCE</scope>
    <source>
        <strain evidence="2">RS5133</strain>
    </source>
</reference>
<protein>
    <recommendedName>
        <fullName evidence="1">SGNH domain-containing protein</fullName>
    </recommendedName>
</protein>
<comment type="caution">
    <text evidence="2">The sequence shown here is derived from an EMBL/GenBank/DDBJ whole genome shotgun (WGS) entry which is preliminary data.</text>
</comment>
<dbReference type="GO" id="GO:0016020">
    <property type="term" value="C:membrane"/>
    <property type="evidence" value="ECO:0007669"/>
    <property type="project" value="TreeGrafter"/>
</dbReference>
<dbReference type="PANTHER" id="PTHR23028">
    <property type="entry name" value="ACETYLTRANSFERASE"/>
    <property type="match status" value="1"/>
</dbReference>
<organism evidence="2 3">
    <name type="scientific">Pristionchus fissidentatus</name>
    <dbReference type="NCBI Taxonomy" id="1538716"/>
    <lineage>
        <taxon>Eukaryota</taxon>
        <taxon>Metazoa</taxon>
        <taxon>Ecdysozoa</taxon>
        <taxon>Nematoda</taxon>
        <taxon>Chromadorea</taxon>
        <taxon>Rhabditida</taxon>
        <taxon>Rhabditina</taxon>
        <taxon>Diplogasteromorpha</taxon>
        <taxon>Diplogasteroidea</taxon>
        <taxon>Neodiplogasteridae</taxon>
        <taxon>Pristionchus</taxon>
    </lineage>
</organism>
<dbReference type="PANTHER" id="PTHR23028:SF53">
    <property type="entry name" value="ACYL_TRANSF_3 DOMAIN-CONTAINING PROTEIN"/>
    <property type="match status" value="1"/>
</dbReference>
<dbReference type="GO" id="GO:0000271">
    <property type="term" value="P:polysaccharide biosynthetic process"/>
    <property type="evidence" value="ECO:0007669"/>
    <property type="project" value="TreeGrafter"/>
</dbReference>
<dbReference type="AlphaFoldDB" id="A0AAV5V0I2"/>
<feature type="non-terminal residue" evidence="2">
    <location>
        <position position="278"/>
    </location>
</feature>
<dbReference type="InterPro" id="IPR050879">
    <property type="entry name" value="Acyltransferase_3"/>
</dbReference>
<evidence type="ECO:0000313" key="3">
    <source>
        <dbReference type="Proteomes" id="UP001432322"/>
    </source>
</evidence>
<accession>A0AAV5V0I2</accession>
<dbReference type="Pfam" id="PF19040">
    <property type="entry name" value="SGNH"/>
    <property type="match status" value="1"/>
</dbReference>